<dbReference type="InterPro" id="IPR001173">
    <property type="entry name" value="Glyco_trans_2-like"/>
</dbReference>
<dbReference type="Gene3D" id="3.90.550.10">
    <property type="entry name" value="Spore Coat Polysaccharide Biosynthesis Protein SpsA, Chain A"/>
    <property type="match status" value="1"/>
</dbReference>
<protein>
    <recommendedName>
        <fullName evidence="1">Glycosyltransferase 2-like domain-containing protein</fullName>
    </recommendedName>
</protein>
<gene>
    <name evidence="2" type="ORF">C5B42_03920</name>
</gene>
<organism evidence="2 3">
    <name type="scientific">Candidatus Cerribacteria bacterium 'Amazon FNV 2010 28 9'</name>
    <dbReference type="NCBI Taxonomy" id="2081795"/>
    <lineage>
        <taxon>Bacteria</taxon>
        <taxon>Candidatus Cerribacteria</taxon>
    </lineage>
</organism>
<feature type="domain" description="Glycosyltransferase 2-like" evidence="1">
    <location>
        <begin position="18"/>
        <end position="144"/>
    </location>
</feature>
<dbReference type="InterPro" id="IPR029044">
    <property type="entry name" value="Nucleotide-diphossugar_trans"/>
</dbReference>
<evidence type="ECO:0000259" key="1">
    <source>
        <dbReference type="Pfam" id="PF00535"/>
    </source>
</evidence>
<dbReference type="InterPro" id="IPR050256">
    <property type="entry name" value="Glycosyltransferase_2"/>
</dbReference>
<dbReference type="Pfam" id="PF00535">
    <property type="entry name" value="Glycos_transf_2"/>
    <property type="match status" value="1"/>
</dbReference>
<name>A0A317JNR6_9BACT</name>
<dbReference type="EMBL" id="PSRQ01000044">
    <property type="protein sequence ID" value="PWU23163.1"/>
    <property type="molecule type" value="Genomic_DNA"/>
</dbReference>
<evidence type="ECO:0000313" key="3">
    <source>
        <dbReference type="Proteomes" id="UP000246104"/>
    </source>
</evidence>
<dbReference type="SUPFAM" id="SSF53448">
    <property type="entry name" value="Nucleotide-diphospho-sugar transferases"/>
    <property type="match status" value="1"/>
</dbReference>
<comment type="caution">
    <text evidence="2">The sequence shown here is derived from an EMBL/GenBank/DDBJ whole genome shotgun (WGS) entry which is preliminary data.</text>
</comment>
<sequence>MPSTSYTFFTVKKHPSFSIILPTCNEADNLPLLLDRFYILFKTRKLNGEIILVDDHSTDTTLILAKKYEKKLPLTIIPSTVQKGKSNALLLGIRSVHTQYIVTIDADNQYHPKSIIPLLSCVKKGADLAIAHRRYKNGSPIRILASRCLSYFLCSFLVPLHVDALGGLKVFRRSISKNWTHPLTPWSFDLELTWKAHCRGCEIQQIVVPVYARTKGESKLQPLQDTISLIATALKLRFTTRE</sequence>
<dbReference type="AlphaFoldDB" id="A0A317JNR6"/>
<dbReference type="PANTHER" id="PTHR48090">
    <property type="entry name" value="UNDECAPRENYL-PHOSPHATE 4-DEOXY-4-FORMAMIDO-L-ARABINOSE TRANSFERASE-RELATED"/>
    <property type="match status" value="1"/>
</dbReference>
<accession>A0A317JNR6</accession>
<evidence type="ECO:0000313" key="2">
    <source>
        <dbReference type="EMBL" id="PWU23163.1"/>
    </source>
</evidence>
<dbReference type="Proteomes" id="UP000246104">
    <property type="component" value="Unassembled WGS sequence"/>
</dbReference>
<proteinExistence type="predicted"/>
<dbReference type="PANTHER" id="PTHR48090:SF7">
    <property type="entry name" value="RFBJ PROTEIN"/>
    <property type="match status" value="1"/>
</dbReference>
<reference evidence="2 3" key="1">
    <citation type="submission" date="2018-02" db="EMBL/GenBank/DDBJ databases">
        <title>Genomic Reconstructions from Amazon Rainforest and Pasture Soil Reveal Novel Insights into the Physiology of Candidate Phyla in Tropical Sites.</title>
        <authorList>
            <person name="Kroeger M.E."/>
            <person name="Delmont T."/>
            <person name="Eren A.M."/>
            <person name="Guo J."/>
            <person name="Meyer K.M."/>
            <person name="Khan K."/>
            <person name="Rodrigues J.L.M."/>
            <person name="Bohannan B.J.M."/>
            <person name="Tringe S."/>
            <person name="Borges C.D."/>
            <person name="Tiedje J."/>
            <person name="Tsai S.M."/>
            <person name="Nusslein K."/>
        </authorList>
    </citation>
    <scope>NUCLEOTIDE SEQUENCE [LARGE SCALE GENOMIC DNA]</scope>
    <source>
        <strain evidence="2">Amazon FNV 2010 28 9</strain>
    </source>
</reference>